<protein>
    <submittedName>
        <fullName evidence="3">Uncharacterized protein</fullName>
    </submittedName>
</protein>
<sequence length="381" mass="39840">MPADEFALGAERRGRRRVLRRRIGVASAVALVAAAGVVPALLPDRPKPSAQAPAATPPRVDDAFMLDTLTSLLPAGGTVSDGQGRAPDPNTPGQVPQAYLGYDDGHGGRAQLLLAIDLVATPVTTDAQRLLCYEPVVPGSATCDPAARPDGSHLLTTGYGGPGSDDHSLSVAYTLANGRLVQVDEVSADPTVKELPLDKAKLTEIVTAPQWQWVFGTLGTAPSRPPARPAPAGDRMLAALTPLLNGVQGVQLDTSRTGTDLPGRIRVDVTANGRTSVLLLSVTPGWRRSYPTDPQLTFSTMHRSPDRRPDGTLVSSTVSLGGAQRTTDGGYLANALLPDGTEVSLRLWNSTTGRDGERPGDPVLTTDQLSALVSAPVWGTI</sequence>
<evidence type="ECO:0000313" key="4">
    <source>
        <dbReference type="Proteomes" id="UP001500897"/>
    </source>
</evidence>
<keyword evidence="2" id="KW-1133">Transmembrane helix</keyword>
<keyword evidence="4" id="KW-1185">Reference proteome</keyword>
<name>A0ABN2WCV0_9ACTN</name>
<proteinExistence type="predicted"/>
<evidence type="ECO:0000256" key="1">
    <source>
        <dbReference type="SAM" id="MobiDB-lite"/>
    </source>
</evidence>
<feature type="region of interest" description="Disordered" evidence="1">
    <location>
        <begin position="75"/>
        <end position="96"/>
    </location>
</feature>
<organism evidence="3 4">
    <name type="scientific">Kitasatospora saccharophila</name>
    <dbReference type="NCBI Taxonomy" id="407973"/>
    <lineage>
        <taxon>Bacteria</taxon>
        <taxon>Bacillati</taxon>
        <taxon>Actinomycetota</taxon>
        <taxon>Actinomycetes</taxon>
        <taxon>Kitasatosporales</taxon>
        <taxon>Streptomycetaceae</taxon>
        <taxon>Kitasatospora</taxon>
    </lineage>
</organism>
<evidence type="ECO:0000256" key="2">
    <source>
        <dbReference type="SAM" id="Phobius"/>
    </source>
</evidence>
<dbReference type="Proteomes" id="UP001500897">
    <property type="component" value="Unassembled WGS sequence"/>
</dbReference>
<keyword evidence="2" id="KW-0472">Membrane</keyword>
<keyword evidence="2" id="KW-0812">Transmembrane</keyword>
<evidence type="ECO:0000313" key="3">
    <source>
        <dbReference type="EMBL" id="GAA2089479.1"/>
    </source>
</evidence>
<gene>
    <name evidence="3" type="ORF">GCM10009759_12330</name>
</gene>
<accession>A0ABN2WCV0</accession>
<dbReference type="EMBL" id="BAAANS010000006">
    <property type="protein sequence ID" value="GAA2089479.1"/>
    <property type="molecule type" value="Genomic_DNA"/>
</dbReference>
<reference evidence="3 4" key="1">
    <citation type="journal article" date="2019" name="Int. J. Syst. Evol. Microbiol.">
        <title>The Global Catalogue of Microorganisms (GCM) 10K type strain sequencing project: providing services to taxonomists for standard genome sequencing and annotation.</title>
        <authorList>
            <consortium name="The Broad Institute Genomics Platform"/>
            <consortium name="The Broad Institute Genome Sequencing Center for Infectious Disease"/>
            <person name="Wu L."/>
            <person name="Ma J."/>
        </authorList>
    </citation>
    <scope>NUCLEOTIDE SEQUENCE [LARGE SCALE GENOMIC DNA]</scope>
    <source>
        <strain evidence="3 4">JCM 14559</strain>
    </source>
</reference>
<feature type="transmembrane region" description="Helical" evidence="2">
    <location>
        <begin position="23"/>
        <end position="42"/>
    </location>
</feature>
<comment type="caution">
    <text evidence="3">The sequence shown here is derived from an EMBL/GenBank/DDBJ whole genome shotgun (WGS) entry which is preliminary data.</text>
</comment>